<evidence type="ECO:0000256" key="1">
    <source>
        <dbReference type="ARBA" id="ARBA00022617"/>
    </source>
</evidence>
<dbReference type="SUPFAM" id="SSF48613">
    <property type="entry name" value="Heme oxygenase-like"/>
    <property type="match status" value="1"/>
</dbReference>
<dbReference type="STRING" id="4781.A0A0P1AVW6"/>
<dbReference type="PIRSF" id="PIRSF000343">
    <property type="entry name" value="Haem_Oase"/>
    <property type="match status" value="1"/>
</dbReference>
<sequence length="200" mass="23003">MLFYFVYVQLEAVIRKHKDHEAFCGLNDILSKIARADGIAKDLRFYLGEDWNFTYQPTQAVHDYIKHLKELEEKNPVLVLPYCYHMYMAMLAGGMMIKKLVKRSFALPEGEGLDCFAFDVKSNKALRDTVKEEINKWQPDEETRKAILAESVNCFRLNNQIVRSLDGAGVRAVEFILKWSITIGCILLMVLALLSTFNSL</sequence>
<dbReference type="RefSeq" id="XP_024581736.1">
    <property type="nucleotide sequence ID" value="XM_024716104.1"/>
</dbReference>
<dbReference type="Gene3D" id="1.20.910.10">
    <property type="entry name" value="Heme oxygenase-like"/>
    <property type="match status" value="1"/>
</dbReference>
<dbReference type="GO" id="GO:0046872">
    <property type="term" value="F:metal ion binding"/>
    <property type="evidence" value="ECO:0007669"/>
    <property type="project" value="UniProtKB-KW"/>
</dbReference>
<dbReference type="InterPro" id="IPR002051">
    <property type="entry name" value="Haem_Oase"/>
</dbReference>
<dbReference type="GeneID" id="36396724"/>
<dbReference type="Proteomes" id="UP000054928">
    <property type="component" value="Unassembled WGS sequence"/>
</dbReference>
<dbReference type="GO" id="GO:0006788">
    <property type="term" value="P:heme oxidation"/>
    <property type="evidence" value="ECO:0007669"/>
    <property type="project" value="InterPro"/>
</dbReference>
<evidence type="ECO:0000256" key="4">
    <source>
        <dbReference type="PIRSR" id="PIRSR000343-1"/>
    </source>
</evidence>
<feature type="binding site" evidence="4">
    <location>
        <position position="84"/>
    </location>
    <ligand>
        <name>heme b</name>
        <dbReference type="ChEBI" id="CHEBI:60344"/>
    </ligand>
</feature>
<dbReference type="PANTHER" id="PTHR10720">
    <property type="entry name" value="HEME OXYGENASE"/>
    <property type="match status" value="1"/>
</dbReference>
<dbReference type="PANTHER" id="PTHR10720:SF0">
    <property type="entry name" value="HEME OXYGENASE"/>
    <property type="match status" value="1"/>
</dbReference>
<keyword evidence="5" id="KW-0472">Membrane</keyword>
<reference evidence="7" key="1">
    <citation type="submission" date="2014-09" db="EMBL/GenBank/DDBJ databases">
        <authorList>
            <person name="Sharma Rahul"/>
            <person name="Thines Marco"/>
        </authorList>
    </citation>
    <scope>NUCLEOTIDE SEQUENCE [LARGE SCALE GENOMIC DNA]</scope>
</reference>
<feature type="transmembrane region" description="Helical" evidence="5">
    <location>
        <begin position="175"/>
        <end position="197"/>
    </location>
</feature>
<dbReference type="InterPro" id="IPR016053">
    <property type="entry name" value="Haem_Oase-like"/>
</dbReference>
<dbReference type="OrthoDB" id="652091at2759"/>
<name>A0A0P1AVW6_PLAHL</name>
<keyword evidence="7" id="KW-1185">Reference proteome</keyword>
<dbReference type="AlphaFoldDB" id="A0A0P1AVW6"/>
<keyword evidence="5" id="KW-0812">Transmembrane</keyword>
<dbReference type="GO" id="GO:0004392">
    <property type="term" value="F:heme oxygenase (decyclizing) activity"/>
    <property type="evidence" value="ECO:0007669"/>
    <property type="project" value="InterPro"/>
</dbReference>
<evidence type="ECO:0000256" key="2">
    <source>
        <dbReference type="ARBA" id="ARBA00022723"/>
    </source>
</evidence>
<keyword evidence="3" id="KW-0408">Iron</keyword>
<dbReference type="EMBL" id="CCYD01001572">
    <property type="protein sequence ID" value="CEG45367.1"/>
    <property type="molecule type" value="Genomic_DNA"/>
</dbReference>
<evidence type="ECO:0000313" key="6">
    <source>
        <dbReference type="EMBL" id="CEG45367.1"/>
    </source>
</evidence>
<proteinExistence type="predicted"/>
<dbReference type="InterPro" id="IPR016084">
    <property type="entry name" value="Haem_Oase-like_multi-hlx"/>
</dbReference>
<dbReference type="PRINTS" id="PR00088">
    <property type="entry name" value="HAEMOXYGNASE"/>
</dbReference>
<evidence type="ECO:0000256" key="5">
    <source>
        <dbReference type="SAM" id="Phobius"/>
    </source>
</evidence>
<evidence type="ECO:0000313" key="7">
    <source>
        <dbReference type="Proteomes" id="UP000054928"/>
    </source>
</evidence>
<keyword evidence="5" id="KW-1133">Transmembrane helix</keyword>
<accession>A0A0P1AVW6</accession>
<keyword evidence="2" id="KW-0479">Metal-binding</keyword>
<evidence type="ECO:0000256" key="3">
    <source>
        <dbReference type="ARBA" id="ARBA00023004"/>
    </source>
</evidence>
<keyword evidence="1 4" id="KW-0349">Heme</keyword>
<dbReference type="Pfam" id="PF01126">
    <property type="entry name" value="Heme_oxygenase"/>
    <property type="match status" value="1"/>
</dbReference>
<dbReference type="CDD" id="cd19165">
    <property type="entry name" value="HemeO"/>
    <property type="match status" value="1"/>
</dbReference>
<protein>
    <submittedName>
        <fullName evidence="6">Heme oxygenase</fullName>
    </submittedName>
</protein>
<organism evidence="6 7">
    <name type="scientific">Plasmopara halstedii</name>
    <name type="common">Downy mildew of sunflower</name>
    <dbReference type="NCBI Taxonomy" id="4781"/>
    <lineage>
        <taxon>Eukaryota</taxon>
        <taxon>Sar</taxon>
        <taxon>Stramenopiles</taxon>
        <taxon>Oomycota</taxon>
        <taxon>Peronosporomycetes</taxon>
        <taxon>Peronosporales</taxon>
        <taxon>Peronosporaceae</taxon>
        <taxon>Plasmopara</taxon>
    </lineage>
</organism>